<accession>A0A9W6TAN3</accession>
<feature type="compositionally biased region" description="Acidic residues" evidence="1">
    <location>
        <begin position="77"/>
        <end position="92"/>
    </location>
</feature>
<dbReference type="Proteomes" id="UP001165083">
    <property type="component" value="Unassembled WGS sequence"/>
</dbReference>
<comment type="caution">
    <text evidence="2">The sequence shown here is derived from an EMBL/GenBank/DDBJ whole genome shotgun (WGS) entry which is preliminary data.</text>
</comment>
<evidence type="ECO:0000313" key="2">
    <source>
        <dbReference type="EMBL" id="GMF09193.1"/>
    </source>
</evidence>
<reference evidence="2" key="1">
    <citation type="submission" date="2023-04" db="EMBL/GenBank/DDBJ databases">
        <title>Phytophthora lilii NBRC 32176.</title>
        <authorList>
            <person name="Ichikawa N."/>
            <person name="Sato H."/>
            <person name="Tonouchi N."/>
        </authorList>
    </citation>
    <scope>NUCLEOTIDE SEQUENCE</scope>
    <source>
        <strain evidence="2">NBRC 32176</strain>
    </source>
</reference>
<proteinExistence type="predicted"/>
<feature type="region of interest" description="Disordered" evidence="1">
    <location>
        <begin position="15"/>
        <end position="35"/>
    </location>
</feature>
<name>A0A9W6TAN3_9STRA</name>
<feature type="compositionally biased region" description="Low complexity" evidence="1">
    <location>
        <begin position="157"/>
        <end position="169"/>
    </location>
</feature>
<feature type="region of interest" description="Disordered" evidence="1">
    <location>
        <begin position="65"/>
        <end position="116"/>
    </location>
</feature>
<protein>
    <submittedName>
        <fullName evidence="2">Unnamed protein product</fullName>
    </submittedName>
</protein>
<gene>
    <name evidence="2" type="ORF">Plil01_000011600</name>
</gene>
<dbReference type="EMBL" id="BSXW01000007">
    <property type="protein sequence ID" value="GMF09193.1"/>
    <property type="molecule type" value="Genomic_DNA"/>
</dbReference>
<evidence type="ECO:0000256" key="1">
    <source>
        <dbReference type="SAM" id="MobiDB-lite"/>
    </source>
</evidence>
<dbReference type="OrthoDB" id="125397at2759"/>
<dbReference type="AlphaFoldDB" id="A0A9W6TAN3"/>
<sequence length="464" mass="49753">MTVRSIVEMFESLAASGGADAPAQSPESPGRGNVYGLVTYYDGLAVVEEPPVILPTKKVRLVRHQPAVAEPQPKEEQEQEEAQEQEEEEQQQQEDSNQDTSEPQSVADDCGNVPASPVKVTRKSLLAVSKIPAPKSREFHLAACSVRKPASEDTASRSRTSSASSNDASQPLYVPPPTPISARIRSPCTSYAAFVARIENSSSRLLDFEKDERWLGQVESMKGRVEALKRRNHMALAREVASTPRKSRSMSECSGVSTASTASMSSMDTPEVSFQASIRRMTTEANASVLGGTVLNAGPLGAEYVPGRGGEVANLLLNFYQLFPCSTTYGKLPPLNPDDLKLPPPPPSAADKVTNTADAISISEVWEEIKAKTREMCVFVGAEEVNAVLTVLLVVFLLQHHGVLGDGRTVGHAHRELDDGGLHDRAGGGAGDPVGLGVLGHGGRALGHLHHVRTCLGWLVQSWN</sequence>
<keyword evidence="3" id="KW-1185">Reference proteome</keyword>
<organism evidence="2 3">
    <name type="scientific">Phytophthora lilii</name>
    <dbReference type="NCBI Taxonomy" id="2077276"/>
    <lineage>
        <taxon>Eukaryota</taxon>
        <taxon>Sar</taxon>
        <taxon>Stramenopiles</taxon>
        <taxon>Oomycota</taxon>
        <taxon>Peronosporomycetes</taxon>
        <taxon>Peronosporales</taxon>
        <taxon>Peronosporaceae</taxon>
        <taxon>Phytophthora</taxon>
    </lineage>
</organism>
<feature type="region of interest" description="Disordered" evidence="1">
    <location>
        <begin position="144"/>
        <end position="181"/>
    </location>
</feature>
<evidence type="ECO:0000313" key="3">
    <source>
        <dbReference type="Proteomes" id="UP001165083"/>
    </source>
</evidence>